<organism evidence="2">
    <name type="scientific">Arundo donax</name>
    <name type="common">Giant reed</name>
    <name type="synonym">Donax arundinaceus</name>
    <dbReference type="NCBI Taxonomy" id="35708"/>
    <lineage>
        <taxon>Eukaryota</taxon>
        <taxon>Viridiplantae</taxon>
        <taxon>Streptophyta</taxon>
        <taxon>Embryophyta</taxon>
        <taxon>Tracheophyta</taxon>
        <taxon>Spermatophyta</taxon>
        <taxon>Magnoliopsida</taxon>
        <taxon>Liliopsida</taxon>
        <taxon>Poales</taxon>
        <taxon>Poaceae</taxon>
        <taxon>PACMAD clade</taxon>
        <taxon>Arundinoideae</taxon>
        <taxon>Arundineae</taxon>
        <taxon>Arundo</taxon>
    </lineage>
</organism>
<dbReference type="EMBL" id="GBRH01277152">
    <property type="protein sequence ID" value="JAD20743.1"/>
    <property type="molecule type" value="Transcribed_RNA"/>
</dbReference>
<sequence>MLCMYVHGHDMLALFPFHLLYCICLIYFLSPSFLLHPVLNIWYNFCCSQSMAIMYTVLGCWQMFECKI</sequence>
<accession>A0A0A8Y6N2</accession>
<proteinExistence type="predicted"/>
<keyword evidence="1" id="KW-0812">Transmembrane</keyword>
<feature type="transmembrane region" description="Helical" evidence="1">
    <location>
        <begin position="12"/>
        <end position="29"/>
    </location>
</feature>
<dbReference type="AlphaFoldDB" id="A0A0A8Y6N2"/>
<protein>
    <submittedName>
        <fullName evidence="2">Uncharacterized protein</fullName>
    </submittedName>
</protein>
<reference evidence="2" key="2">
    <citation type="journal article" date="2015" name="Data Brief">
        <title>Shoot transcriptome of the giant reed, Arundo donax.</title>
        <authorList>
            <person name="Barrero R.A."/>
            <person name="Guerrero F.D."/>
            <person name="Moolhuijzen P."/>
            <person name="Goolsby J.A."/>
            <person name="Tidwell J."/>
            <person name="Bellgard S.E."/>
            <person name="Bellgard M.I."/>
        </authorList>
    </citation>
    <scope>NUCLEOTIDE SEQUENCE</scope>
    <source>
        <tissue evidence="2">Shoot tissue taken approximately 20 cm above the soil surface</tissue>
    </source>
</reference>
<keyword evidence="1" id="KW-1133">Transmembrane helix</keyword>
<keyword evidence="1" id="KW-0472">Membrane</keyword>
<reference evidence="2" key="1">
    <citation type="submission" date="2014-09" db="EMBL/GenBank/DDBJ databases">
        <authorList>
            <person name="Magalhaes I.L.F."/>
            <person name="Oliveira U."/>
            <person name="Santos F.R."/>
            <person name="Vidigal T.H.D.A."/>
            <person name="Brescovit A.D."/>
            <person name="Santos A.J."/>
        </authorList>
    </citation>
    <scope>NUCLEOTIDE SEQUENCE</scope>
    <source>
        <tissue evidence="2">Shoot tissue taken approximately 20 cm above the soil surface</tissue>
    </source>
</reference>
<evidence type="ECO:0000256" key="1">
    <source>
        <dbReference type="SAM" id="Phobius"/>
    </source>
</evidence>
<feature type="transmembrane region" description="Helical" evidence="1">
    <location>
        <begin position="41"/>
        <end position="64"/>
    </location>
</feature>
<evidence type="ECO:0000313" key="2">
    <source>
        <dbReference type="EMBL" id="JAD20743.1"/>
    </source>
</evidence>
<name>A0A0A8Y6N2_ARUDO</name>